<evidence type="ECO:0000313" key="1">
    <source>
        <dbReference type="EMBL" id="MST50686.1"/>
    </source>
</evidence>
<organism evidence="1 2">
    <name type="scientific">Mobiluncus porci</name>
    <dbReference type="NCBI Taxonomy" id="2652278"/>
    <lineage>
        <taxon>Bacteria</taxon>
        <taxon>Bacillati</taxon>
        <taxon>Actinomycetota</taxon>
        <taxon>Actinomycetes</taxon>
        <taxon>Actinomycetales</taxon>
        <taxon>Actinomycetaceae</taxon>
        <taxon>Mobiluncus</taxon>
    </lineage>
</organism>
<gene>
    <name evidence="1" type="ORF">FYJ63_10740</name>
</gene>
<name>A0A7K0K5H3_9ACTO</name>
<dbReference type="AlphaFoldDB" id="A0A7K0K5H3"/>
<keyword evidence="2" id="KW-1185">Reference proteome</keyword>
<reference evidence="1 2" key="1">
    <citation type="submission" date="2019-08" db="EMBL/GenBank/DDBJ databases">
        <title>In-depth cultivation of the pig gut microbiome towards novel bacterial diversity and tailored functional studies.</title>
        <authorList>
            <person name="Wylensek D."/>
            <person name="Hitch T.C.A."/>
            <person name="Clavel T."/>
        </authorList>
    </citation>
    <scope>NUCLEOTIDE SEQUENCE [LARGE SCALE GENOMIC DNA]</scope>
    <source>
        <strain evidence="1 2">RF-GAM-744-WT-7</strain>
    </source>
</reference>
<dbReference type="RefSeq" id="WP_154546589.1">
    <property type="nucleotide sequence ID" value="NZ_VUMY01000030.1"/>
</dbReference>
<comment type="caution">
    <text evidence="1">The sequence shown here is derived from an EMBL/GenBank/DDBJ whole genome shotgun (WGS) entry which is preliminary data.</text>
</comment>
<sequence>MNTKEIKSIEQENTDRIIARAASLGYEIRHITPDGRFRKIAVEPASMDGYAPWIDGDFGEFNVNPVSHSGGFTIDELEKVAEGYQRAAALIRELEATSIDNLVEYHAE</sequence>
<protein>
    <submittedName>
        <fullName evidence="1">Uncharacterized protein</fullName>
    </submittedName>
</protein>
<evidence type="ECO:0000313" key="2">
    <source>
        <dbReference type="Proteomes" id="UP000442535"/>
    </source>
</evidence>
<dbReference type="EMBL" id="VUMY01000030">
    <property type="protein sequence ID" value="MST50686.1"/>
    <property type="molecule type" value="Genomic_DNA"/>
</dbReference>
<proteinExistence type="predicted"/>
<accession>A0A7K0K5H3</accession>
<dbReference type="Proteomes" id="UP000442535">
    <property type="component" value="Unassembled WGS sequence"/>
</dbReference>